<keyword evidence="10" id="KW-0735">Signal-anchor</keyword>
<evidence type="ECO:0000256" key="7">
    <source>
        <dbReference type="ARBA" id="ARBA00022525"/>
    </source>
</evidence>
<dbReference type="GO" id="GO:0005125">
    <property type="term" value="F:cytokine activity"/>
    <property type="evidence" value="ECO:0007669"/>
    <property type="project" value="UniProtKB-KW"/>
</dbReference>
<dbReference type="PIRSF" id="PIRSF038013">
    <property type="entry name" value="TNF10_TNF11"/>
    <property type="match status" value="1"/>
</dbReference>
<keyword evidence="6" id="KW-0202">Cytokine</keyword>
<evidence type="ECO:0000259" key="22">
    <source>
        <dbReference type="PROSITE" id="PS50049"/>
    </source>
</evidence>
<keyword evidence="24" id="KW-1185">Reference proteome</keyword>
<name>A0A8C9PDL6_SPEDA</name>
<evidence type="ECO:0000256" key="6">
    <source>
        <dbReference type="ARBA" id="ARBA00022514"/>
    </source>
</evidence>
<evidence type="ECO:0000256" key="8">
    <source>
        <dbReference type="ARBA" id="ARBA00022692"/>
    </source>
</evidence>
<evidence type="ECO:0000256" key="9">
    <source>
        <dbReference type="ARBA" id="ARBA00022782"/>
    </source>
</evidence>
<comment type="subcellular location">
    <subcellularLocation>
        <location evidence="1">Cell membrane</location>
        <topology evidence="1">Single-pass type II membrane protein</topology>
    </subcellularLocation>
    <subcellularLocation>
        <location evidence="2">Secreted</location>
    </subcellularLocation>
</comment>
<dbReference type="GO" id="GO:0005164">
    <property type="term" value="F:tumor necrosis factor receptor binding"/>
    <property type="evidence" value="ECO:0007669"/>
    <property type="project" value="InterPro"/>
</dbReference>
<dbReference type="SUPFAM" id="SSF49842">
    <property type="entry name" value="TNF-like"/>
    <property type="match status" value="1"/>
</dbReference>
<evidence type="ECO:0000256" key="2">
    <source>
        <dbReference type="ARBA" id="ARBA00004613"/>
    </source>
</evidence>
<keyword evidence="5" id="KW-1003">Cell membrane</keyword>
<dbReference type="Proteomes" id="UP000694422">
    <property type="component" value="Unplaced"/>
</dbReference>
<keyword evidence="9" id="KW-0221">Differentiation</keyword>
<dbReference type="CDD" id="cd00184">
    <property type="entry name" value="TNF"/>
    <property type="match status" value="1"/>
</dbReference>
<protein>
    <recommendedName>
        <fullName evidence="16">Tumor necrosis factor ligand superfamily member 11</fullName>
    </recommendedName>
    <alternativeName>
        <fullName evidence="20">Osteoclast differentiation factor</fullName>
    </alternativeName>
    <alternativeName>
        <fullName evidence="19">Osteoprotegerin ligand</fullName>
    </alternativeName>
    <alternativeName>
        <fullName evidence="17">Receptor activator of nuclear factor kappa-B ligand</fullName>
    </alternativeName>
    <alternativeName>
        <fullName evidence="18">TNF-related activation-induced cytokine</fullName>
    </alternativeName>
</protein>
<evidence type="ECO:0000256" key="21">
    <source>
        <dbReference type="SAM" id="Phobius"/>
    </source>
</evidence>
<dbReference type="PANTHER" id="PTHR11471">
    <property type="entry name" value="TUMOR NECROSIS FACTOR FAMILY MEMBER"/>
    <property type="match status" value="1"/>
</dbReference>
<comment type="subunit">
    <text evidence="15">Homotrimer. Interacts with TNFRSF11A and TNFRSF11B. Interacts with FBN1 (via N-terminal domain) in a Ca(+2)-dependent manner. Interacts with TNFAIP6 (via both Link and CUB domains).</text>
</comment>
<keyword evidence="7" id="KW-0964">Secreted</keyword>
<evidence type="ECO:0000256" key="16">
    <source>
        <dbReference type="ARBA" id="ARBA00074589"/>
    </source>
</evidence>
<keyword evidence="4" id="KW-0217">Developmental protein</keyword>
<keyword evidence="12 21" id="KW-0472">Membrane</keyword>
<evidence type="ECO:0000256" key="5">
    <source>
        <dbReference type="ARBA" id="ARBA00022475"/>
    </source>
</evidence>
<evidence type="ECO:0000256" key="11">
    <source>
        <dbReference type="ARBA" id="ARBA00022989"/>
    </source>
</evidence>
<dbReference type="SMART" id="SM00207">
    <property type="entry name" value="TNF"/>
    <property type="match status" value="1"/>
</dbReference>
<keyword evidence="13" id="KW-0675">Receptor</keyword>
<organism evidence="23 24">
    <name type="scientific">Spermophilus dauricus</name>
    <name type="common">Daurian ground squirrel</name>
    <dbReference type="NCBI Taxonomy" id="99837"/>
    <lineage>
        <taxon>Eukaryota</taxon>
        <taxon>Metazoa</taxon>
        <taxon>Chordata</taxon>
        <taxon>Craniata</taxon>
        <taxon>Vertebrata</taxon>
        <taxon>Euteleostomi</taxon>
        <taxon>Mammalia</taxon>
        <taxon>Eutheria</taxon>
        <taxon>Euarchontoglires</taxon>
        <taxon>Glires</taxon>
        <taxon>Rodentia</taxon>
        <taxon>Sciuromorpha</taxon>
        <taxon>Sciuridae</taxon>
        <taxon>Xerinae</taxon>
        <taxon>Marmotini</taxon>
        <taxon>Spermophilus</taxon>
    </lineage>
</organism>
<evidence type="ECO:0000256" key="13">
    <source>
        <dbReference type="ARBA" id="ARBA00023170"/>
    </source>
</evidence>
<evidence type="ECO:0000313" key="23">
    <source>
        <dbReference type="Ensembl" id="ENSSDAP00000009123.1"/>
    </source>
</evidence>
<feature type="domain" description="THD" evidence="22">
    <location>
        <begin position="177"/>
        <end position="326"/>
    </location>
</feature>
<dbReference type="InterPro" id="IPR008983">
    <property type="entry name" value="Tumour_necrosis_fac-like_dom"/>
</dbReference>
<evidence type="ECO:0000256" key="19">
    <source>
        <dbReference type="ARBA" id="ARBA00077877"/>
    </source>
</evidence>
<dbReference type="Pfam" id="PF00229">
    <property type="entry name" value="TNF"/>
    <property type="match status" value="1"/>
</dbReference>
<evidence type="ECO:0000256" key="4">
    <source>
        <dbReference type="ARBA" id="ARBA00022473"/>
    </source>
</evidence>
<dbReference type="PANTHER" id="PTHR11471:SF3">
    <property type="entry name" value="TUMOR NECROSIS FACTOR LIGAND SUPERFAMILY MEMBER 11"/>
    <property type="match status" value="1"/>
</dbReference>
<evidence type="ECO:0000256" key="12">
    <source>
        <dbReference type="ARBA" id="ARBA00023136"/>
    </source>
</evidence>
<accession>A0A8C9PDL6</accession>
<dbReference type="GO" id="GO:0005886">
    <property type="term" value="C:plasma membrane"/>
    <property type="evidence" value="ECO:0007669"/>
    <property type="project" value="UniProtKB-SubCell"/>
</dbReference>
<sequence>MRRASRDYTKYLRGSEEMGAEFGGPLTSPGMTSFVTQFAQIFCGIVVFSASHSPPAASRSMFVALLGLGLGQVVCSVALFLYFRAQMDPNRLSEDGTHCIYRILRLHENADLQDTTLENEDTKLIPDSCRRIKQAFQGAVQKELQHIVGSQHIRAEKAMMEGSWFDLAKRGKPETQPFAHLTINATNIPSGSHKVSLSSWYHDRGWAKISNMTLSNGKLVVNQDGFYYLYANICFRHHETSGDLATEYLQLMVYVTKTSIKIPSSHTLMKGGSTKYWSGNSEFHFYSINVGGFFKLRSGEEISIEVSNPSLLDPDQDATYFGAFKVRDID</sequence>
<dbReference type="Ensembl" id="ENSSDAT00000010362.1">
    <property type="protein sequence ID" value="ENSSDAP00000009123.1"/>
    <property type="gene ID" value="ENSSDAG00000008290.1"/>
</dbReference>
<keyword evidence="14" id="KW-0325">Glycoprotein</keyword>
<evidence type="ECO:0000256" key="20">
    <source>
        <dbReference type="ARBA" id="ARBA00081387"/>
    </source>
</evidence>
<keyword evidence="11 21" id="KW-1133">Transmembrane helix</keyword>
<dbReference type="GO" id="GO:0006955">
    <property type="term" value="P:immune response"/>
    <property type="evidence" value="ECO:0007669"/>
    <property type="project" value="InterPro"/>
</dbReference>
<dbReference type="FunFam" id="2.60.120.40:FF:000008">
    <property type="entry name" value="Tumor necrosis factor ligand superfamily member 11"/>
    <property type="match status" value="1"/>
</dbReference>
<dbReference type="PROSITE" id="PS50049">
    <property type="entry name" value="THD_2"/>
    <property type="match status" value="1"/>
</dbReference>
<dbReference type="InterPro" id="IPR006052">
    <property type="entry name" value="TNF_dom"/>
</dbReference>
<evidence type="ECO:0000256" key="10">
    <source>
        <dbReference type="ARBA" id="ARBA00022968"/>
    </source>
</evidence>
<feature type="transmembrane region" description="Helical" evidence="21">
    <location>
        <begin position="62"/>
        <end position="83"/>
    </location>
</feature>
<evidence type="ECO:0000256" key="18">
    <source>
        <dbReference type="ARBA" id="ARBA00077180"/>
    </source>
</evidence>
<dbReference type="GO" id="GO:0005615">
    <property type="term" value="C:extracellular space"/>
    <property type="evidence" value="ECO:0007669"/>
    <property type="project" value="UniProtKB-KW"/>
</dbReference>
<evidence type="ECO:0000256" key="14">
    <source>
        <dbReference type="ARBA" id="ARBA00023180"/>
    </source>
</evidence>
<dbReference type="InterPro" id="IPR017355">
    <property type="entry name" value="TNF_ligand_10/11"/>
</dbReference>
<evidence type="ECO:0000313" key="24">
    <source>
        <dbReference type="Proteomes" id="UP000694422"/>
    </source>
</evidence>
<dbReference type="GO" id="GO:0045672">
    <property type="term" value="P:positive regulation of osteoclast differentiation"/>
    <property type="evidence" value="ECO:0007669"/>
    <property type="project" value="UniProtKB-ARBA"/>
</dbReference>
<dbReference type="GO" id="GO:0030154">
    <property type="term" value="P:cell differentiation"/>
    <property type="evidence" value="ECO:0007669"/>
    <property type="project" value="UniProtKB-KW"/>
</dbReference>
<comment type="similarity">
    <text evidence="3">Belongs to the tumor necrosis factor family.</text>
</comment>
<reference evidence="23" key="2">
    <citation type="submission" date="2025-09" db="UniProtKB">
        <authorList>
            <consortium name="Ensembl"/>
        </authorList>
    </citation>
    <scope>IDENTIFICATION</scope>
</reference>
<evidence type="ECO:0000256" key="3">
    <source>
        <dbReference type="ARBA" id="ARBA00008670"/>
    </source>
</evidence>
<evidence type="ECO:0000256" key="1">
    <source>
        <dbReference type="ARBA" id="ARBA00004401"/>
    </source>
</evidence>
<evidence type="ECO:0000256" key="15">
    <source>
        <dbReference type="ARBA" id="ARBA00062870"/>
    </source>
</evidence>
<keyword evidence="8 21" id="KW-0812">Transmembrane</keyword>
<proteinExistence type="inferred from homology"/>
<dbReference type="AlphaFoldDB" id="A0A8C9PDL6"/>
<reference evidence="23" key="1">
    <citation type="submission" date="2025-08" db="UniProtKB">
        <authorList>
            <consortium name="Ensembl"/>
        </authorList>
    </citation>
    <scope>IDENTIFICATION</scope>
</reference>
<evidence type="ECO:0000256" key="17">
    <source>
        <dbReference type="ARBA" id="ARBA00077116"/>
    </source>
</evidence>
<dbReference type="Gene3D" id="2.60.120.40">
    <property type="match status" value="1"/>
</dbReference>